<feature type="compositionally biased region" description="Pro residues" evidence="1">
    <location>
        <begin position="1"/>
        <end position="15"/>
    </location>
</feature>
<proteinExistence type="predicted"/>
<evidence type="ECO:0000313" key="2">
    <source>
        <dbReference type="EMBL" id="MPC85295.1"/>
    </source>
</evidence>
<organism evidence="2 3">
    <name type="scientific">Portunus trituberculatus</name>
    <name type="common">Swimming crab</name>
    <name type="synonym">Neptunus trituberculatus</name>
    <dbReference type="NCBI Taxonomy" id="210409"/>
    <lineage>
        <taxon>Eukaryota</taxon>
        <taxon>Metazoa</taxon>
        <taxon>Ecdysozoa</taxon>
        <taxon>Arthropoda</taxon>
        <taxon>Crustacea</taxon>
        <taxon>Multicrustacea</taxon>
        <taxon>Malacostraca</taxon>
        <taxon>Eumalacostraca</taxon>
        <taxon>Eucarida</taxon>
        <taxon>Decapoda</taxon>
        <taxon>Pleocyemata</taxon>
        <taxon>Brachyura</taxon>
        <taxon>Eubrachyura</taxon>
        <taxon>Portunoidea</taxon>
        <taxon>Portunidae</taxon>
        <taxon>Portuninae</taxon>
        <taxon>Portunus</taxon>
    </lineage>
</organism>
<dbReference type="AlphaFoldDB" id="A0A5B7IS57"/>
<dbReference type="Proteomes" id="UP000324222">
    <property type="component" value="Unassembled WGS sequence"/>
</dbReference>
<gene>
    <name evidence="2" type="ORF">E2C01_080064</name>
</gene>
<protein>
    <submittedName>
        <fullName evidence="2">Uncharacterized protein</fullName>
    </submittedName>
</protein>
<evidence type="ECO:0000256" key="1">
    <source>
        <dbReference type="SAM" id="MobiDB-lite"/>
    </source>
</evidence>
<dbReference type="EMBL" id="VSRR010067946">
    <property type="protein sequence ID" value="MPC85295.1"/>
    <property type="molecule type" value="Genomic_DNA"/>
</dbReference>
<sequence>MLSPLPPLLPPPPLPNTLYLSPPITCLRRLSSQSPSRPEGEKANRKTATSDPTKRKQMKYSIHMQRLGDNMHSLSPFRSQEEEEKEE</sequence>
<evidence type="ECO:0000313" key="3">
    <source>
        <dbReference type="Proteomes" id="UP000324222"/>
    </source>
</evidence>
<name>A0A5B7IS57_PORTR</name>
<reference evidence="2 3" key="1">
    <citation type="submission" date="2019-05" db="EMBL/GenBank/DDBJ databases">
        <title>Another draft genome of Portunus trituberculatus and its Hox gene families provides insights of decapod evolution.</title>
        <authorList>
            <person name="Jeong J.-H."/>
            <person name="Song I."/>
            <person name="Kim S."/>
            <person name="Choi T."/>
            <person name="Kim D."/>
            <person name="Ryu S."/>
            <person name="Kim W."/>
        </authorList>
    </citation>
    <scope>NUCLEOTIDE SEQUENCE [LARGE SCALE GENOMIC DNA]</scope>
    <source>
        <tissue evidence="2">Muscle</tissue>
    </source>
</reference>
<comment type="caution">
    <text evidence="2">The sequence shown here is derived from an EMBL/GenBank/DDBJ whole genome shotgun (WGS) entry which is preliminary data.</text>
</comment>
<feature type="compositionally biased region" description="Low complexity" evidence="1">
    <location>
        <begin position="16"/>
        <end position="37"/>
    </location>
</feature>
<keyword evidence="3" id="KW-1185">Reference proteome</keyword>
<accession>A0A5B7IS57</accession>
<feature type="region of interest" description="Disordered" evidence="1">
    <location>
        <begin position="1"/>
        <end position="87"/>
    </location>
</feature>